<dbReference type="Gene3D" id="3.40.50.2000">
    <property type="entry name" value="Glycogen Phosphorylase B"/>
    <property type="match status" value="2"/>
</dbReference>
<dbReference type="Proteomes" id="UP001459277">
    <property type="component" value="Unassembled WGS sequence"/>
</dbReference>
<evidence type="ECO:0000313" key="1">
    <source>
        <dbReference type="EMBL" id="KAL0002046.1"/>
    </source>
</evidence>
<protein>
    <submittedName>
        <fullName evidence="1">Uncharacterized protein</fullName>
    </submittedName>
</protein>
<dbReference type="GO" id="GO:0035251">
    <property type="term" value="F:UDP-glucosyltransferase activity"/>
    <property type="evidence" value="ECO:0007669"/>
    <property type="project" value="InterPro"/>
</dbReference>
<keyword evidence="2" id="KW-1185">Reference proteome</keyword>
<accession>A0AAW2D038</accession>
<gene>
    <name evidence="1" type="ORF">SO802_015827</name>
</gene>
<organism evidence="1 2">
    <name type="scientific">Lithocarpus litseifolius</name>
    <dbReference type="NCBI Taxonomy" id="425828"/>
    <lineage>
        <taxon>Eukaryota</taxon>
        <taxon>Viridiplantae</taxon>
        <taxon>Streptophyta</taxon>
        <taxon>Embryophyta</taxon>
        <taxon>Tracheophyta</taxon>
        <taxon>Spermatophyta</taxon>
        <taxon>Magnoliopsida</taxon>
        <taxon>eudicotyledons</taxon>
        <taxon>Gunneridae</taxon>
        <taxon>Pentapetalae</taxon>
        <taxon>rosids</taxon>
        <taxon>fabids</taxon>
        <taxon>Fagales</taxon>
        <taxon>Fagaceae</taxon>
        <taxon>Lithocarpus</taxon>
    </lineage>
</organism>
<reference evidence="1 2" key="1">
    <citation type="submission" date="2024-01" db="EMBL/GenBank/DDBJ databases">
        <title>A telomere-to-telomere, gap-free genome of sweet tea (Lithocarpus litseifolius).</title>
        <authorList>
            <person name="Zhou J."/>
        </authorList>
    </citation>
    <scope>NUCLEOTIDE SEQUENCE [LARGE SCALE GENOMIC DNA]</scope>
    <source>
        <strain evidence="1">Zhou-2022a</strain>
        <tissue evidence="1">Leaf</tissue>
    </source>
</reference>
<dbReference type="EMBL" id="JAZDWU010000005">
    <property type="protein sequence ID" value="KAL0002046.1"/>
    <property type="molecule type" value="Genomic_DNA"/>
</dbReference>
<proteinExistence type="predicted"/>
<dbReference type="SUPFAM" id="SSF53756">
    <property type="entry name" value="UDP-Glycosyltransferase/glycogen phosphorylase"/>
    <property type="match status" value="1"/>
</dbReference>
<dbReference type="InterPro" id="IPR050481">
    <property type="entry name" value="UDP-glycosyltransf_plant"/>
</dbReference>
<dbReference type="PANTHER" id="PTHR48049">
    <property type="entry name" value="GLYCOSYLTRANSFERASE"/>
    <property type="match status" value="1"/>
</dbReference>
<dbReference type="AlphaFoldDB" id="A0AAW2D038"/>
<evidence type="ECO:0000313" key="2">
    <source>
        <dbReference type="Proteomes" id="UP001459277"/>
    </source>
</evidence>
<sequence>MFTLQHQHQPGSLTLGKLGCNIIALDGLPPGAETTSDVPYHLHPHIMTAMDRSESHIELLLRDLKPDIVFFDFAYWLPKLARSLGAGQHSGNNFTKVDPMQPQSGFPVSLPIKLHNHEAREFAAFQAMKASNNEATEAPTPTLENWFKWLGKFKAGSVIYCAFGSECTLKRDQFQELVLGLELSGWPFLAALKPPLGPESIEEALPEGFEERVQGIGAVHGGWV</sequence>
<name>A0AAW2D038_9ROSI</name>
<dbReference type="PANTHER" id="PTHR48049:SF34">
    <property type="entry name" value="UDP-GLYCOSYLTRANSFERASE 79B30-LIKE"/>
    <property type="match status" value="1"/>
</dbReference>
<comment type="caution">
    <text evidence="1">The sequence shown here is derived from an EMBL/GenBank/DDBJ whole genome shotgun (WGS) entry which is preliminary data.</text>
</comment>